<evidence type="ECO:0000256" key="1">
    <source>
        <dbReference type="ARBA" id="ARBA00006738"/>
    </source>
</evidence>
<evidence type="ECO:0000313" key="4">
    <source>
        <dbReference type="Proteomes" id="UP000637720"/>
    </source>
</evidence>
<dbReference type="NCBIfam" id="NF009154">
    <property type="entry name" value="PRK12497.3-3"/>
    <property type="match status" value="1"/>
</dbReference>
<dbReference type="PANTHER" id="PTHR34039">
    <property type="entry name" value="UPF0102 PROTEIN YRAN"/>
    <property type="match status" value="1"/>
</dbReference>
<dbReference type="EMBL" id="BMOF01000039">
    <property type="protein sequence ID" value="GGK04026.1"/>
    <property type="molecule type" value="Genomic_DNA"/>
</dbReference>
<keyword evidence="4" id="KW-1185">Reference proteome</keyword>
<dbReference type="SUPFAM" id="SSF52980">
    <property type="entry name" value="Restriction endonuclease-like"/>
    <property type="match status" value="1"/>
</dbReference>
<dbReference type="InterPro" id="IPR011856">
    <property type="entry name" value="tRNA_endonuc-like_dom_sf"/>
</dbReference>
<dbReference type="InterPro" id="IPR011335">
    <property type="entry name" value="Restrct_endonuc-II-like"/>
</dbReference>
<dbReference type="GO" id="GO:0003676">
    <property type="term" value="F:nucleic acid binding"/>
    <property type="evidence" value="ECO:0007669"/>
    <property type="project" value="InterPro"/>
</dbReference>
<dbReference type="NCBIfam" id="TIGR00252">
    <property type="entry name" value="YraN family protein"/>
    <property type="match status" value="1"/>
</dbReference>
<organism evidence="3 4">
    <name type="scientific">Calditerricola satsumensis</name>
    <dbReference type="NCBI Taxonomy" id="373054"/>
    <lineage>
        <taxon>Bacteria</taxon>
        <taxon>Bacillati</taxon>
        <taxon>Bacillota</taxon>
        <taxon>Bacilli</taxon>
        <taxon>Bacillales</taxon>
        <taxon>Bacillaceae</taxon>
        <taxon>Calditerricola</taxon>
    </lineage>
</organism>
<dbReference type="Proteomes" id="UP000637720">
    <property type="component" value="Unassembled WGS sequence"/>
</dbReference>
<name>A0A8J3FDF0_9BACI</name>
<evidence type="ECO:0000256" key="2">
    <source>
        <dbReference type="HAMAP-Rule" id="MF_00048"/>
    </source>
</evidence>
<reference evidence="3" key="1">
    <citation type="journal article" date="2014" name="Int. J. Syst. Evol. Microbiol.">
        <title>Complete genome sequence of Corynebacterium casei LMG S-19264T (=DSM 44701T), isolated from a smear-ripened cheese.</title>
        <authorList>
            <consortium name="US DOE Joint Genome Institute (JGI-PGF)"/>
            <person name="Walter F."/>
            <person name="Albersmeier A."/>
            <person name="Kalinowski J."/>
            <person name="Ruckert C."/>
        </authorList>
    </citation>
    <scope>NUCLEOTIDE SEQUENCE</scope>
    <source>
        <strain evidence="3">JCM 14719</strain>
    </source>
</reference>
<dbReference type="HAMAP" id="MF_00048">
    <property type="entry name" value="UPF0102"/>
    <property type="match status" value="1"/>
</dbReference>
<sequence length="133" mass="15449">MNRDRGNGDHPRVKRPDARRLLGRRSEEAARRYLEQKGYAVVATNVAVRWGEIDLVVEKDGWLVFVEVRAKTGERFGSGAESVDARKVARIRRVAAWFLQRTGRTEARVRFDVLSLRWEGPHRVRVRHIENAF</sequence>
<dbReference type="NCBIfam" id="NF009150">
    <property type="entry name" value="PRK12497.1-3"/>
    <property type="match status" value="1"/>
</dbReference>
<comment type="similarity">
    <text evidence="1 2">Belongs to the UPF0102 family.</text>
</comment>
<proteinExistence type="inferred from homology"/>
<evidence type="ECO:0000313" key="3">
    <source>
        <dbReference type="EMBL" id="GGK04026.1"/>
    </source>
</evidence>
<comment type="caution">
    <text evidence="3">The sequence shown here is derived from an EMBL/GenBank/DDBJ whole genome shotgun (WGS) entry which is preliminary data.</text>
</comment>
<gene>
    <name evidence="3" type="ORF">GCM10007043_17650</name>
</gene>
<dbReference type="Pfam" id="PF02021">
    <property type="entry name" value="UPF0102"/>
    <property type="match status" value="1"/>
</dbReference>
<dbReference type="PANTHER" id="PTHR34039:SF1">
    <property type="entry name" value="UPF0102 PROTEIN YRAN"/>
    <property type="match status" value="1"/>
</dbReference>
<dbReference type="InterPro" id="IPR003509">
    <property type="entry name" value="UPF0102_YraN-like"/>
</dbReference>
<reference evidence="3" key="2">
    <citation type="submission" date="2020-09" db="EMBL/GenBank/DDBJ databases">
        <authorList>
            <person name="Sun Q."/>
            <person name="Ohkuma M."/>
        </authorList>
    </citation>
    <scope>NUCLEOTIDE SEQUENCE</scope>
    <source>
        <strain evidence="3">JCM 14719</strain>
    </source>
</reference>
<dbReference type="RefSeq" id="WP_054673278.1">
    <property type="nucleotide sequence ID" value="NZ_BMOF01000039.1"/>
</dbReference>
<dbReference type="Gene3D" id="3.40.1350.10">
    <property type="match status" value="1"/>
</dbReference>
<protein>
    <recommendedName>
        <fullName evidence="2">UPF0102 protein GCM10007043_17650</fullName>
    </recommendedName>
</protein>
<accession>A0A8J3FDF0</accession>
<dbReference type="AlphaFoldDB" id="A0A8J3FDF0"/>